<dbReference type="EMBL" id="WVTD01000001">
    <property type="protein sequence ID" value="MYL96424.1"/>
    <property type="molecule type" value="Genomic_DNA"/>
</dbReference>
<dbReference type="Gene3D" id="3.10.450.40">
    <property type="match status" value="1"/>
</dbReference>
<keyword evidence="3" id="KW-1185">Reference proteome</keyword>
<dbReference type="AlphaFoldDB" id="A0A7X4GDR2"/>
<sequence>MTSFTGMSATTGGALSGDEHLAQSIRDIVTTPIGSRVMLREYGCYLFDLLDRPLTRATLLLGAMAVTIALARWEPRIAVTQVTFEGDFAAGQAVLNVTGNRTDVAGNALTRLTIPLSR</sequence>
<reference evidence="2 3" key="1">
    <citation type="submission" date="2019-12" db="EMBL/GenBank/DDBJ databases">
        <authorList>
            <person name="Feng G."/>
            <person name="Zhu H."/>
        </authorList>
    </citation>
    <scope>NUCLEOTIDE SEQUENCE [LARGE SCALE GENOMIC DNA]</scope>
    <source>
        <strain evidence="2 3">FGD1</strain>
    </source>
</reference>
<evidence type="ECO:0000313" key="2">
    <source>
        <dbReference type="EMBL" id="MYL96424.1"/>
    </source>
</evidence>
<accession>A0A7X4GDR2</accession>
<organism evidence="2 3">
    <name type="scientific">Novosphingobium silvae</name>
    <dbReference type="NCBI Taxonomy" id="2692619"/>
    <lineage>
        <taxon>Bacteria</taxon>
        <taxon>Pseudomonadati</taxon>
        <taxon>Pseudomonadota</taxon>
        <taxon>Alphaproteobacteria</taxon>
        <taxon>Sphingomonadales</taxon>
        <taxon>Sphingomonadaceae</taxon>
        <taxon>Novosphingobium</taxon>
    </lineage>
</organism>
<protein>
    <submittedName>
        <fullName evidence="2">Oxidoreductase</fullName>
    </submittedName>
</protein>
<dbReference type="InterPro" id="IPR007048">
    <property type="entry name" value="IraD/Gp25-like"/>
</dbReference>
<comment type="caution">
    <text evidence="2">The sequence shown here is derived from an EMBL/GenBank/DDBJ whole genome shotgun (WGS) entry which is preliminary data.</text>
</comment>
<dbReference type="RefSeq" id="WP_160984150.1">
    <property type="nucleotide sequence ID" value="NZ_WVTD01000001.1"/>
</dbReference>
<evidence type="ECO:0000313" key="3">
    <source>
        <dbReference type="Proteomes" id="UP000465810"/>
    </source>
</evidence>
<name>A0A7X4GDR2_9SPHN</name>
<feature type="domain" description="IraD/Gp25-like" evidence="1">
    <location>
        <begin position="16"/>
        <end position="86"/>
    </location>
</feature>
<evidence type="ECO:0000259" key="1">
    <source>
        <dbReference type="Pfam" id="PF04965"/>
    </source>
</evidence>
<dbReference type="Pfam" id="PF04965">
    <property type="entry name" value="GPW_gp25"/>
    <property type="match status" value="1"/>
</dbReference>
<dbReference type="Proteomes" id="UP000465810">
    <property type="component" value="Unassembled WGS sequence"/>
</dbReference>
<proteinExistence type="predicted"/>
<gene>
    <name evidence="2" type="ORF">GR702_01370</name>
</gene>
<dbReference type="SUPFAM" id="SSF160719">
    <property type="entry name" value="gpW/gp25-like"/>
    <property type="match status" value="1"/>
</dbReference>